<dbReference type="SUPFAM" id="SSF49401">
    <property type="entry name" value="Bacterial adhesins"/>
    <property type="match status" value="1"/>
</dbReference>
<evidence type="ECO:0000313" key="5">
    <source>
        <dbReference type="Proteomes" id="UP000675653"/>
    </source>
</evidence>
<feature type="signal peptide" evidence="2">
    <location>
        <begin position="1"/>
        <end position="22"/>
    </location>
</feature>
<organism evidence="4 5">
    <name type="scientific">Aeromonas popoffii</name>
    <dbReference type="NCBI Taxonomy" id="70856"/>
    <lineage>
        <taxon>Bacteria</taxon>
        <taxon>Pseudomonadati</taxon>
        <taxon>Pseudomonadota</taxon>
        <taxon>Gammaproteobacteria</taxon>
        <taxon>Aeromonadales</taxon>
        <taxon>Aeromonadaceae</taxon>
        <taxon>Aeromonas</taxon>
    </lineage>
</organism>
<dbReference type="Pfam" id="PF09460">
    <property type="entry name" value="Saf-Nte_pilin"/>
    <property type="match status" value="1"/>
</dbReference>
<name>A0ABS5GVA6_9GAMM</name>
<dbReference type="InterPro" id="IPR008966">
    <property type="entry name" value="Adhesion_dom_sf"/>
</dbReference>
<dbReference type="EMBL" id="JAGRZL010000064">
    <property type="protein sequence ID" value="MBR7631070.1"/>
    <property type="molecule type" value="Genomic_DNA"/>
</dbReference>
<keyword evidence="5" id="KW-1185">Reference proteome</keyword>
<evidence type="ECO:0000259" key="3">
    <source>
        <dbReference type="Pfam" id="PF09460"/>
    </source>
</evidence>
<evidence type="ECO:0000313" key="4">
    <source>
        <dbReference type="EMBL" id="MBR7631070.1"/>
    </source>
</evidence>
<comment type="caution">
    <text evidence="4">The sequence shown here is derived from an EMBL/GenBank/DDBJ whole genome shotgun (WGS) entry which is preliminary data.</text>
</comment>
<reference evidence="4 5" key="1">
    <citation type="submission" date="2021-04" db="EMBL/GenBank/DDBJ databases">
        <title>Draft Genome of Aeromonas popoffii ID682, isolated from a natural water source in Idaho.</title>
        <authorList>
            <person name="Testerman T."/>
            <person name="Graf J."/>
        </authorList>
    </citation>
    <scope>NUCLEOTIDE SEQUENCE [LARGE SCALE GENOMIC DNA]</scope>
    <source>
        <strain evidence="4 5">ID682</strain>
    </source>
</reference>
<dbReference type="Gene3D" id="2.60.40.1570">
    <property type="entry name" value="Dr adhesin"/>
    <property type="match status" value="1"/>
</dbReference>
<dbReference type="Proteomes" id="UP000675653">
    <property type="component" value="Unassembled WGS sequence"/>
</dbReference>
<proteinExistence type="predicted"/>
<dbReference type="RefSeq" id="WP_212514590.1">
    <property type="nucleotide sequence ID" value="NZ_CAWQDX010000090.1"/>
</dbReference>
<dbReference type="InterPro" id="IPR018569">
    <property type="entry name" value="Saf-pilin_pilus_formation"/>
</dbReference>
<keyword evidence="1 2" id="KW-0732">Signal</keyword>
<sequence>MKKYSLYFLTMTMALSSGAAFATGLGPGQTEQVVVSFTNPSGLSHNINAVSGLEAKRYDSRTKIADGVVTVTEGPALEKVAVRWVNGTLTEGQTQPYYRTIVGANPNNSIDVSFGSANDYLTYMGEDVDTNSVKLMAPTFNTNTVFNYVINLVAGQTVAADSYTMQISAHKFVP</sequence>
<feature type="chain" id="PRO_5046228923" description="Saf-pilin pilus formation protein domain-containing protein" evidence="2">
    <location>
        <begin position="23"/>
        <end position="174"/>
    </location>
</feature>
<gene>
    <name evidence="4" type="ORF">KAT72_19125</name>
</gene>
<evidence type="ECO:0000256" key="2">
    <source>
        <dbReference type="SAM" id="SignalP"/>
    </source>
</evidence>
<protein>
    <recommendedName>
        <fullName evidence="3">Saf-pilin pilus formation protein domain-containing protein</fullName>
    </recommendedName>
</protein>
<dbReference type="InterPro" id="IPR037028">
    <property type="entry name" value="Dr_adhesin_sf"/>
</dbReference>
<accession>A0ABS5GVA6</accession>
<evidence type="ECO:0000256" key="1">
    <source>
        <dbReference type="ARBA" id="ARBA00022729"/>
    </source>
</evidence>
<feature type="domain" description="Saf-pilin pilus formation protein" evidence="3">
    <location>
        <begin position="29"/>
        <end position="168"/>
    </location>
</feature>